<dbReference type="STRING" id="4540.A0A3L6RZK2"/>
<keyword evidence="3" id="KW-1185">Reference proteome</keyword>
<dbReference type="Proteomes" id="UP000275267">
    <property type="component" value="Unassembled WGS sequence"/>
</dbReference>
<gene>
    <name evidence="2" type="ORF">C2845_PM09G11670</name>
</gene>
<organism evidence="2 3">
    <name type="scientific">Panicum miliaceum</name>
    <name type="common">Proso millet</name>
    <name type="synonym">Broomcorn millet</name>
    <dbReference type="NCBI Taxonomy" id="4540"/>
    <lineage>
        <taxon>Eukaryota</taxon>
        <taxon>Viridiplantae</taxon>
        <taxon>Streptophyta</taxon>
        <taxon>Embryophyta</taxon>
        <taxon>Tracheophyta</taxon>
        <taxon>Spermatophyta</taxon>
        <taxon>Magnoliopsida</taxon>
        <taxon>Liliopsida</taxon>
        <taxon>Poales</taxon>
        <taxon>Poaceae</taxon>
        <taxon>PACMAD clade</taxon>
        <taxon>Panicoideae</taxon>
        <taxon>Panicodae</taxon>
        <taxon>Paniceae</taxon>
        <taxon>Panicinae</taxon>
        <taxon>Panicum</taxon>
        <taxon>Panicum sect. Panicum</taxon>
    </lineage>
</organism>
<reference evidence="3" key="1">
    <citation type="journal article" date="2019" name="Nat. Commun.">
        <title>The genome of broomcorn millet.</title>
        <authorList>
            <person name="Zou C."/>
            <person name="Miki D."/>
            <person name="Li D."/>
            <person name="Tang Q."/>
            <person name="Xiao L."/>
            <person name="Rajput S."/>
            <person name="Deng P."/>
            <person name="Jia W."/>
            <person name="Huang R."/>
            <person name="Zhang M."/>
            <person name="Sun Y."/>
            <person name="Hu J."/>
            <person name="Fu X."/>
            <person name="Schnable P.S."/>
            <person name="Li F."/>
            <person name="Zhang H."/>
            <person name="Feng B."/>
            <person name="Zhu X."/>
            <person name="Liu R."/>
            <person name="Schnable J.C."/>
            <person name="Zhu J.-K."/>
            <person name="Zhang H."/>
        </authorList>
    </citation>
    <scope>NUCLEOTIDE SEQUENCE [LARGE SCALE GENOMIC DNA]</scope>
</reference>
<dbReference type="EMBL" id="PQIB02000006">
    <property type="protein sequence ID" value="RLN12457.1"/>
    <property type="molecule type" value="Genomic_DNA"/>
</dbReference>
<name>A0A3L6RZK2_PANMI</name>
<proteinExistence type="predicted"/>
<comment type="caution">
    <text evidence="2">The sequence shown here is derived from an EMBL/GenBank/DDBJ whole genome shotgun (WGS) entry which is preliminary data.</text>
</comment>
<evidence type="ECO:0000313" key="3">
    <source>
        <dbReference type="Proteomes" id="UP000275267"/>
    </source>
</evidence>
<protein>
    <submittedName>
        <fullName evidence="2">Uncharacterized protein</fullName>
    </submittedName>
</protein>
<accession>A0A3L6RZK2</accession>
<dbReference type="AlphaFoldDB" id="A0A3L6RZK2"/>
<sequence>MGAVQEDDTFPSVLRPPRMAGLCLMQLCSNSDSVPASRIREGQATHHKHGIVSAAVSSPEPPVPKELESQPRQQNSPTSWVERWLPAAARPYALLARLDKPDAIWLYAWPCFWYVDD</sequence>
<feature type="compositionally biased region" description="Polar residues" evidence="1">
    <location>
        <begin position="70"/>
        <end position="79"/>
    </location>
</feature>
<feature type="region of interest" description="Disordered" evidence="1">
    <location>
        <begin position="40"/>
        <end position="79"/>
    </location>
</feature>
<evidence type="ECO:0000313" key="2">
    <source>
        <dbReference type="EMBL" id="RLN12457.1"/>
    </source>
</evidence>
<evidence type="ECO:0000256" key="1">
    <source>
        <dbReference type="SAM" id="MobiDB-lite"/>
    </source>
</evidence>